<keyword evidence="6" id="KW-1185">Reference proteome</keyword>
<gene>
    <name evidence="5" type="ORF">L2W38_00455</name>
</gene>
<dbReference type="InterPro" id="IPR015421">
    <property type="entry name" value="PyrdxlP-dep_Trfase_major"/>
</dbReference>
<accession>A0ABS9EN41</accession>
<dbReference type="Proteomes" id="UP001200430">
    <property type="component" value="Unassembled WGS sequence"/>
</dbReference>
<dbReference type="PANTHER" id="PTHR42885:SF1">
    <property type="entry name" value="THREONINE-PHOSPHATE DECARBOXYLASE"/>
    <property type="match status" value="1"/>
</dbReference>
<keyword evidence="2" id="KW-0663">Pyridoxal phosphate</keyword>
<comment type="caution">
    <text evidence="5">The sequence shown here is derived from an EMBL/GenBank/DDBJ whole genome shotgun (WGS) entry which is preliminary data.</text>
</comment>
<dbReference type="InterPro" id="IPR015424">
    <property type="entry name" value="PyrdxlP-dep_Trfase"/>
</dbReference>
<dbReference type="CDD" id="cd00609">
    <property type="entry name" value="AAT_like"/>
    <property type="match status" value="1"/>
</dbReference>
<evidence type="ECO:0000259" key="4">
    <source>
        <dbReference type="Pfam" id="PF00155"/>
    </source>
</evidence>
<keyword evidence="3" id="KW-0808">Transferase</keyword>
<evidence type="ECO:0000256" key="1">
    <source>
        <dbReference type="ARBA" id="ARBA00001933"/>
    </source>
</evidence>
<evidence type="ECO:0000313" key="5">
    <source>
        <dbReference type="EMBL" id="MCF4141290.1"/>
    </source>
</evidence>
<proteinExistence type="inferred from homology"/>
<name>A0ABS9EN41_9BACT</name>
<dbReference type="RefSeq" id="WP_236097619.1">
    <property type="nucleotide sequence ID" value="NZ_JAKGUD010000001.1"/>
</dbReference>
<dbReference type="PROSITE" id="PS00105">
    <property type="entry name" value="AA_TRANSFER_CLASS_1"/>
    <property type="match status" value="1"/>
</dbReference>
<dbReference type="Gene3D" id="3.90.1150.10">
    <property type="entry name" value="Aspartate Aminotransferase, domain 1"/>
    <property type="match status" value="1"/>
</dbReference>
<sequence length="371" mass="41510">MIPRPVSDLDGLGPVVHGGINRGKLDSMGLGVDDILDFSVSINPLPPHEDVLKASRSAELDIYPDRSAWELRERLSDLHGVDSSRVLVTNGASQAIWLVSMAYLRSGRNTSVVVPVYGEYIQAASALGASVYLWDFGDFMTGDSSGFSRSLHDRIRIEPPEVLWICSPNNPTGYALSRSQIESILDICKVGPTMVVLDEAYRNFMEDPPDLEDLLDTGRLLILRSMTKDYGLPGIRLGYVLGSSDSISAMEKVQPDWSVGAQAQAVGVALLQNREHYERQWELLRIEKKRLSDGLKRIGVTVIFGEGNFLLCRHRRWSELKTYLWNKRIQLRDCGSFGLKNYFRIGIKNVDMDDLLLKEISSFLLGEEAFS</sequence>
<organism evidence="5 6">
    <name type="scientific">Dethiosulfovibrio marinus</name>
    <dbReference type="NCBI Taxonomy" id="133532"/>
    <lineage>
        <taxon>Bacteria</taxon>
        <taxon>Thermotogati</taxon>
        <taxon>Synergistota</taxon>
        <taxon>Synergistia</taxon>
        <taxon>Synergistales</taxon>
        <taxon>Dethiosulfovibrionaceae</taxon>
        <taxon>Dethiosulfovibrio</taxon>
    </lineage>
</organism>
<comment type="similarity">
    <text evidence="3">Belongs to the class-I pyridoxal-phosphate-dependent aminotransferase family.</text>
</comment>
<evidence type="ECO:0000256" key="3">
    <source>
        <dbReference type="RuleBase" id="RU000481"/>
    </source>
</evidence>
<dbReference type="PANTHER" id="PTHR42885">
    <property type="entry name" value="HISTIDINOL-PHOSPHATE AMINOTRANSFERASE-RELATED"/>
    <property type="match status" value="1"/>
</dbReference>
<comment type="cofactor">
    <cofactor evidence="1 3">
        <name>pyridoxal 5'-phosphate</name>
        <dbReference type="ChEBI" id="CHEBI:597326"/>
    </cofactor>
</comment>
<dbReference type="InterPro" id="IPR015422">
    <property type="entry name" value="PyrdxlP-dep_Trfase_small"/>
</dbReference>
<evidence type="ECO:0000313" key="6">
    <source>
        <dbReference type="Proteomes" id="UP001200430"/>
    </source>
</evidence>
<feature type="domain" description="Aminotransferase class I/classII large" evidence="4">
    <location>
        <begin position="34"/>
        <end position="351"/>
    </location>
</feature>
<dbReference type="EC" id="2.6.1.-" evidence="3"/>
<dbReference type="Gene3D" id="3.40.640.10">
    <property type="entry name" value="Type I PLP-dependent aspartate aminotransferase-like (Major domain)"/>
    <property type="match status" value="1"/>
</dbReference>
<dbReference type="GO" id="GO:0008483">
    <property type="term" value="F:transaminase activity"/>
    <property type="evidence" value="ECO:0007669"/>
    <property type="project" value="UniProtKB-KW"/>
</dbReference>
<dbReference type="SUPFAM" id="SSF53383">
    <property type="entry name" value="PLP-dependent transferases"/>
    <property type="match status" value="1"/>
</dbReference>
<keyword evidence="3 5" id="KW-0032">Aminotransferase</keyword>
<dbReference type="InterPro" id="IPR004838">
    <property type="entry name" value="NHTrfase_class1_PyrdxlP-BS"/>
</dbReference>
<evidence type="ECO:0000256" key="2">
    <source>
        <dbReference type="ARBA" id="ARBA00022898"/>
    </source>
</evidence>
<dbReference type="Pfam" id="PF00155">
    <property type="entry name" value="Aminotran_1_2"/>
    <property type="match status" value="1"/>
</dbReference>
<dbReference type="InterPro" id="IPR004839">
    <property type="entry name" value="Aminotransferase_I/II_large"/>
</dbReference>
<dbReference type="EMBL" id="JAKGUD010000001">
    <property type="protein sequence ID" value="MCF4141290.1"/>
    <property type="molecule type" value="Genomic_DNA"/>
</dbReference>
<reference evidence="5 6" key="1">
    <citation type="submission" date="2022-01" db="EMBL/GenBank/DDBJ databases">
        <title>Dethiosulfovibrio faecalis sp. nov., a novel proteolytic, non-sulfur-reducing bacterium isolated from a marine aquaculture solid waste bioreactor.</title>
        <authorList>
            <person name="Grabowski S."/>
            <person name="Apolinario E."/>
            <person name="Schneider N."/>
            <person name="Marshall C.W."/>
            <person name="Sowers K.R."/>
        </authorList>
    </citation>
    <scope>NUCLEOTIDE SEQUENCE [LARGE SCALE GENOMIC DNA]</scope>
    <source>
        <strain evidence="5 6">DSM 12537</strain>
    </source>
</reference>
<protein>
    <recommendedName>
        <fullName evidence="3">Aminotransferase</fullName>
        <ecNumber evidence="3">2.6.1.-</ecNumber>
    </recommendedName>
</protein>